<reference evidence="1 2" key="1">
    <citation type="submission" date="2015-09" db="EMBL/GenBank/DDBJ databases">
        <title>Trachymyrmex cornetzi WGS genome.</title>
        <authorList>
            <person name="Nygaard S."/>
            <person name="Hu H."/>
            <person name="Boomsma J."/>
            <person name="Zhang G."/>
        </authorList>
    </citation>
    <scope>NUCLEOTIDE SEQUENCE [LARGE SCALE GENOMIC DNA]</scope>
    <source>
        <strain evidence="1">Tcor2-1</strain>
        <tissue evidence="1">Whole body</tissue>
    </source>
</reference>
<organism evidence="1 2">
    <name type="scientific">Trachymyrmex cornetzi</name>
    <dbReference type="NCBI Taxonomy" id="471704"/>
    <lineage>
        <taxon>Eukaryota</taxon>
        <taxon>Metazoa</taxon>
        <taxon>Ecdysozoa</taxon>
        <taxon>Arthropoda</taxon>
        <taxon>Hexapoda</taxon>
        <taxon>Insecta</taxon>
        <taxon>Pterygota</taxon>
        <taxon>Neoptera</taxon>
        <taxon>Endopterygota</taxon>
        <taxon>Hymenoptera</taxon>
        <taxon>Apocrita</taxon>
        <taxon>Aculeata</taxon>
        <taxon>Formicoidea</taxon>
        <taxon>Formicidae</taxon>
        <taxon>Myrmicinae</taxon>
        <taxon>Trachymyrmex</taxon>
    </lineage>
</organism>
<proteinExistence type="predicted"/>
<gene>
    <name evidence="1" type="ORF">ALC57_02292</name>
</gene>
<accession>A0A195EJY9</accession>
<evidence type="ECO:0000313" key="2">
    <source>
        <dbReference type="Proteomes" id="UP000078492"/>
    </source>
</evidence>
<dbReference type="EMBL" id="KQ978801">
    <property type="protein sequence ID" value="KYN28232.1"/>
    <property type="molecule type" value="Genomic_DNA"/>
</dbReference>
<protein>
    <submittedName>
        <fullName evidence="1">Uncharacterized protein</fullName>
    </submittedName>
</protein>
<dbReference type="Proteomes" id="UP000078492">
    <property type="component" value="Unassembled WGS sequence"/>
</dbReference>
<sequence>MHCLQAVDGHCRVVWDRRSRHLNCTERQIRRQTRLRYSRLHPRATLSTPALDLVLLIFSRLYRGRRPSISVLPTRTLDAVKSHDYYGENERWKDAVFPSRTTQMDGKTFPPPA</sequence>
<dbReference type="AlphaFoldDB" id="A0A195EJY9"/>
<evidence type="ECO:0000313" key="1">
    <source>
        <dbReference type="EMBL" id="KYN28232.1"/>
    </source>
</evidence>
<name>A0A195EJY9_9HYME</name>
<keyword evidence="2" id="KW-1185">Reference proteome</keyword>